<sequence length="172" mass="19401">MARTTHSRGDNATSTLHQHVQPGALLRTHASSTKVCSQDQVDDSDRQRFPITDQECEDVSWISVSCVWKRDGHEKMSTLFPDSIGSNSFDDCNSRNRFATNATPRNVAARETCVVMVMIMVSESHEICEKATAIIVFLQRRDDALWPRRLRLVNRTSAEADDASNDVYDLAR</sequence>
<name>A0A834U7K7_VESPE</name>
<comment type="caution">
    <text evidence="1">The sequence shown here is derived from an EMBL/GenBank/DDBJ whole genome shotgun (WGS) entry which is preliminary data.</text>
</comment>
<dbReference type="EMBL" id="JACSDY010000009">
    <property type="protein sequence ID" value="KAF7420005.1"/>
    <property type="molecule type" value="Genomic_DNA"/>
</dbReference>
<proteinExistence type="predicted"/>
<dbReference type="AlphaFoldDB" id="A0A834U7K7"/>
<dbReference type="Proteomes" id="UP000600918">
    <property type="component" value="Unassembled WGS sequence"/>
</dbReference>
<organism evidence="1 2">
    <name type="scientific">Vespula pensylvanica</name>
    <name type="common">Western yellow jacket</name>
    <name type="synonym">Wasp</name>
    <dbReference type="NCBI Taxonomy" id="30213"/>
    <lineage>
        <taxon>Eukaryota</taxon>
        <taxon>Metazoa</taxon>
        <taxon>Ecdysozoa</taxon>
        <taxon>Arthropoda</taxon>
        <taxon>Hexapoda</taxon>
        <taxon>Insecta</taxon>
        <taxon>Pterygota</taxon>
        <taxon>Neoptera</taxon>
        <taxon>Endopterygota</taxon>
        <taxon>Hymenoptera</taxon>
        <taxon>Apocrita</taxon>
        <taxon>Aculeata</taxon>
        <taxon>Vespoidea</taxon>
        <taxon>Vespidae</taxon>
        <taxon>Vespinae</taxon>
        <taxon>Vespula</taxon>
    </lineage>
</organism>
<gene>
    <name evidence="1" type="ORF">H0235_010302</name>
</gene>
<evidence type="ECO:0000313" key="2">
    <source>
        <dbReference type="Proteomes" id="UP000600918"/>
    </source>
</evidence>
<protein>
    <submittedName>
        <fullName evidence="1">Uncharacterized protein</fullName>
    </submittedName>
</protein>
<reference evidence="1" key="1">
    <citation type="journal article" date="2020" name="G3 (Bethesda)">
        <title>High-Quality Assemblies for Three Invasive Social Wasps from the &lt;i&gt;Vespula&lt;/i&gt; Genus.</title>
        <authorList>
            <person name="Harrop T.W.R."/>
            <person name="Guhlin J."/>
            <person name="McLaughlin G.M."/>
            <person name="Permina E."/>
            <person name="Stockwell P."/>
            <person name="Gilligan J."/>
            <person name="Le Lec M.F."/>
            <person name="Gruber M.A.M."/>
            <person name="Quinn O."/>
            <person name="Lovegrove M."/>
            <person name="Duncan E.J."/>
            <person name="Remnant E.J."/>
            <person name="Van Eeckhoven J."/>
            <person name="Graham B."/>
            <person name="Knapp R.A."/>
            <person name="Langford K.W."/>
            <person name="Kronenberg Z."/>
            <person name="Press M.O."/>
            <person name="Eacker S.M."/>
            <person name="Wilson-Rankin E.E."/>
            <person name="Purcell J."/>
            <person name="Lester P.J."/>
            <person name="Dearden P.K."/>
        </authorList>
    </citation>
    <scope>NUCLEOTIDE SEQUENCE</scope>
    <source>
        <strain evidence="1">Volc-1</strain>
    </source>
</reference>
<accession>A0A834U7K7</accession>
<keyword evidence="2" id="KW-1185">Reference proteome</keyword>
<evidence type="ECO:0000313" key="1">
    <source>
        <dbReference type="EMBL" id="KAF7420005.1"/>
    </source>
</evidence>